<dbReference type="AlphaFoldDB" id="A0A2T0TH74"/>
<feature type="domain" description="Gfo/Idh/MocA-like oxidoreductase N-terminal" evidence="2">
    <location>
        <begin position="7"/>
        <end position="106"/>
    </location>
</feature>
<gene>
    <name evidence="3" type="ORF">CLV43_102544</name>
</gene>
<dbReference type="OrthoDB" id="9772350at2"/>
<dbReference type="InterPro" id="IPR000683">
    <property type="entry name" value="Gfo/Idh/MocA-like_OxRdtase_N"/>
</dbReference>
<dbReference type="Pfam" id="PF01408">
    <property type="entry name" value="GFO_IDH_MocA"/>
    <property type="match status" value="1"/>
</dbReference>
<dbReference type="GO" id="GO:0000166">
    <property type="term" value="F:nucleotide binding"/>
    <property type="evidence" value="ECO:0007669"/>
    <property type="project" value="InterPro"/>
</dbReference>
<dbReference type="PANTHER" id="PTHR43818">
    <property type="entry name" value="BCDNA.GH03377"/>
    <property type="match status" value="1"/>
</dbReference>
<dbReference type="Gene3D" id="3.30.360.10">
    <property type="entry name" value="Dihydrodipicolinate Reductase, domain 2"/>
    <property type="match status" value="1"/>
</dbReference>
<reference evidence="3 4" key="1">
    <citation type="submission" date="2018-03" db="EMBL/GenBank/DDBJ databases">
        <title>Genomic Encyclopedia of Archaeal and Bacterial Type Strains, Phase II (KMG-II): from individual species to whole genera.</title>
        <authorList>
            <person name="Goeker M."/>
        </authorList>
    </citation>
    <scope>NUCLEOTIDE SEQUENCE [LARGE SCALE GENOMIC DNA]</scope>
    <source>
        <strain evidence="3 4">DSM 44720</strain>
    </source>
</reference>
<sequence length="351" mass="38125">MRGVTTFAIVGSGWRAEYFWRLAAALDGVTCVGVVSRRPRDLPVPVYPSLDECLAGARPDFVVTAVPWSVTPGLVVDLVGRGVPVLAETPPAPDLAGLRELWAKVGGSGLVQVAEQYTRMPAHAARIALVRSGAVGDPTRVDVSSTHQYHAVSLIRTLLGVGRGPARVRAVRTTAPLADPIQRDGWADPVEVKRATTTIATIEFDGGGFGVYDFTDNQWHNQLLTRRLLVRGTSGELRDHEVVRLAGERTIVRSEVVRRQTGYDLDLDGFDTDHITFGDEVLYRNPYQGQRWNDEEIAIATLLEDTAAWVADSGPEPYPLADGVHDHRVALAIGDAADSDAPVDVGDEPWR</sequence>
<proteinExistence type="predicted"/>
<dbReference type="SUPFAM" id="SSF55347">
    <property type="entry name" value="Glyceraldehyde-3-phosphate dehydrogenase-like, C-terminal domain"/>
    <property type="match status" value="1"/>
</dbReference>
<dbReference type="SUPFAM" id="SSF51735">
    <property type="entry name" value="NAD(P)-binding Rossmann-fold domains"/>
    <property type="match status" value="1"/>
</dbReference>
<name>A0A2T0TH74_9PSEU</name>
<comment type="caution">
    <text evidence="3">The sequence shown here is derived from an EMBL/GenBank/DDBJ whole genome shotgun (WGS) entry which is preliminary data.</text>
</comment>
<organism evidence="3 4">
    <name type="scientific">Umezawaea tangerina</name>
    <dbReference type="NCBI Taxonomy" id="84725"/>
    <lineage>
        <taxon>Bacteria</taxon>
        <taxon>Bacillati</taxon>
        <taxon>Actinomycetota</taxon>
        <taxon>Actinomycetes</taxon>
        <taxon>Pseudonocardiales</taxon>
        <taxon>Pseudonocardiaceae</taxon>
        <taxon>Umezawaea</taxon>
    </lineage>
</organism>
<accession>A0A2T0TH74</accession>
<dbReference type="GO" id="GO:0016491">
    <property type="term" value="F:oxidoreductase activity"/>
    <property type="evidence" value="ECO:0007669"/>
    <property type="project" value="UniProtKB-KW"/>
</dbReference>
<dbReference type="EMBL" id="PVTF01000002">
    <property type="protein sequence ID" value="PRY44979.1"/>
    <property type="molecule type" value="Genomic_DNA"/>
</dbReference>
<dbReference type="Proteomes" id="UP000239494">
    <property type="component" value="Unassembled WGS sequence"/>
</dbReference>
<keyword evidence="4" id="KW-1185">Reference proteome</keyword>
<evidence type="ECO:0000259" key="2">
    <source>
        <dbReference type="Pfam" id="PF01408"/>
    </source>
</evidence>
<dbReference type="InterPro" id="IPR036291">
    <property type="entry name" value="NAD(P)-bd_dom_sf"/>
</dbReference>
<keyword evidence="1" id="KW-0560">Oxidoreductase</keyword>
<dbReference type="InterPro" id="IPR050463">
    <property type="entry name" value="Gfo/Idh/MocA_oxidrdct_glycsds"/>
</dbReference>
<dbReference type="Gene3D" id="3.40.50.720">
    <property type="entry name" value="NAD(P)-binding Rossmann-like Domain"/>
    <property type="match status" value="1"/>
</dbReference>
<dbReference type="PANTHER" id="PTHR43818:SF11">
    <property type="entry name" value="BCDNA.GH03377"/>
    <property type="match status" value="1"/>
</dbReference>
<protein>
    <submittedName>
        <fullName evidence="3">Putative dehydrogenase</fullName>
    </submittedName>
</protein>
<evidence type="ECO:0000313" key="3">
    <source>
        <dbReference type="EMBL" id="PRY44979.1"/>
    </source>
</evidence>
<evidence type="ECO:0000256" key="1">
    <source>
        <dbReference type="ARBA" id="ARBA00023002"/>
    </source>
</evidence>
<evidence type="ECO:0000313" key="4">
    <source>
        <dbReference type="Proteomes" id="UP000239494"/>
    </source>
</evidence>